<gene>
    <name evidence="1" type="ORF">TNCT_99121</name>
</gene>
<organism evidence="1 2">
    <name type="scientific">Trichonephila clavata</name>
    <name type="common">Joro spider</name>
    <name type="synonym">Nephila clavata</name>
    <dbReference type="NCBI Taxonomy" id="2740835"/>
    <lineage>
        <taxon>Eukaryota</taxon>
        <taxon>Metazoa</taxon>
        <taxon>Ecdysozoa</taxon>
        <taxon>Arthropoda</taxon>
        <taxon>Chelicerata</taxon>
        <taxon>Arachnida</taxon>
        <taxon>Araneae</taxon>
        <taxon>Araneomorphae</taxon>
        <taxon>Entelegynae</taxon>
        <taxon>Araneoidea</taxon>
        <taxon>Nephilidae</taxon>
        <taxon>Trichonephila</taxon>
    </lineage>
</organism>
<dbReference type="AlphaFoldDB" id="A0A8X6H130"/>
<reference evidence="1" key="1">
    <citation type="submission" date="2020-07" db="EMBL/GenBank/DDBJ databases">
        <title>Multicomponent nature underlies the extraordinary mechanical properties of spider dragline silk.</title>
        <authorList>
            <person name="Kono N."/>
            <person name="Nakamura H."/>
            <person name="Mori M."/>
            <person name="Yoshida Y."/>
            <person name="Ohtoshi R."/>
            <person name="Malay A.D."/>
            <person name="Moran D.A.P."/>
            <person name="Tomita M."/>
            <person name="Numata K."/>
            <person name="Arakawa K."/>
        </authorList>
    </citation>
    <scope>NUCLEOTIDE SEQUENCE</scope>
</reference>
<name>A0A8X6H130_TRICU</name>
<proteinExistence type="predicted"/>
<evidence type="ECO:0000313" key="1">
    <source>
        <dbReference type="EMBL" id="GFR13130.1"/>
    </source>
</evidence>
<dbReference type="Proteomes" id="UP000887116">
    <property type="component" value="Unassembled WGS sequence"/>
</dbReference>
<keyword evidence="2" id="KW-1185">Reference proteome</keyword>
<sequence length="107" mass="12259">MDVHTPEYEFEDVIDLYVTRQTSPAFASFIPKLIFEMSMLTLLQSVKLLMLRYKAIPPALRFDDDNTTTDDVVAICLRLAVLQYDIRSKQSTFFGMESSSQVSLIAR</sequence>
<dbReference type="EMBL" id="BMAO01036797">
    <property type="protein sequence ID" value="GFR13130.1"/>
    <property type="molecule type" value="Genomic_DNA"/>
</dbReference>
<accession>A0A8X6H130</accession>
<evidence type="ECO:0000313" key="2">
    <source>
        <dbReference type="Proteomes" id="UP000887116"/>
    </source>
</evidence>
<comment type="caution">
    <text evidence="1">The sequence shown here is derived from an EMBL/GenBank/DDBJ whole genome shotgun (WGS) entry which is preliminary data.</text>
</comment>
<protein>
    <submittedName>
        <fullName evidence="1">Uncharacterized protein</fullName>
    </submittedName>
</protein>